<dbReference type="SUPFAM" id="SSF81383">
    <property type="entry name" value="F-box domain"/>
    <property type="match status" value="1"/>
</dbReference>
<dbReference type="CDD" id="cd09917">
    <property type="entry name" value="F-box_SF"/>
    <property type="match status" value="1"/>
</dbReference>
<evidence type="ECO:0000313" key="2">
    <source>
        <dbReference type="Proteomes" id="UP001610335"/>
    </source>
</evidence>
<accession>A0ABR4I507</accession>
<evidence type="ECO:0000313" key="1">
    <source>
        <dbReference type="EMBL" id="KAL2822359.1"/>
    </source>
</evidence>
<dbReference type="Proteomes" id="UP001610335">
    <property type="component" value="Unassembled WGS sequence"/>
</dbReference>
<dbReference type="EMBL" id="JBFXLS010000058">
    <property type="protein sequence ID" value="KAL2822359.1"/>
    <property type="molecule type" value="Genomic_DNA"/>
</dbReference>
<name>A0ABR4I507_9EURO</name>
<evidence type="ECO:0008006" key="3">
    <source>
        <dbReference type="Google" id="ProtNLM"/>
    </source>
</evidence>
<keyword evidence="2" id="KW-1185">Reference proteome</keyword>
<proteinExistence type="predicted"/>
<sequence length="111" mass="12641">MLSYPASARACTIVEILEIVLLQLSVKQIASRVCRHWQSVIQQSNCLRRALFLSSEGFASDETIYLNLILRNIAHTERAPHLDANWSFYPSIGVFHDSNNDIIKQLELRGN</sequence>
<reference evidence="1 2" key="1">
    <citation type="submission" date="2024-07" db="EMBL/GenBank/DDBJ databases">
        <title>Section-level genome sequencing and comparative genomics of Aspergillus sections Usti and Cavernicolus.</title>
        <authorList>
            <consortium name="Lawrence Berkeley National Laboratory"/>
            <person name="Nybo J.L."/>
            <person name="Vesth T.C."/>
            <person name="Theobald S."/>
            <person name="Frisvad J.C."/>
            <person name="Larsen T.O."/>
            <person name="Kjaerboelling I."/>
            <person name="Rothschild-Mancinelli K."/>
            <person name="Lyhne E.K."/>
            <person name="Kogle M.E."/>
            <person name="Barry K."/>
            <person name="Clum A."/>
            <person name="Na H."/>
            <person name="Ledsgaard L."/>
            <person name="Lin J."/>
            <person name="Lipzen A."/>
            <person name="Kuo A."/>
            <person name="Riley R."/>
            <person name="Mondo S."/>
            <person name="LaButti K."/>
            <person name="Haridas S."/>
            <person name="Pangalinan J."/>
            <person name="Salamov A.A."/>
            <person name="Simmons B.A."/>
            <person name="Magnuson J.K."/>
            <person name="Chen J."/>
            <person name="Drula E."/>
            <person name="Henrissat B."/>
            <person name="Wiebenga A."/>
            <person name="Lubbers R.J."/>
            <person name="Gomes A.C."/>
            <person name="Makela M.R."/>
            <person name="Stajich J."/>
            <person name="Grigoriev I.V."/>
            <person name="Mortensen U.H."/>
            <person name="De vries R.P."/>
            <person name="Baker S.E."/>
            <person name="Andersen M.R."/>
        </authorList>
    </citation>
    <scope>NUCLEOTIDE SEQUENCE [LARGE SCALE GENOMIC DNA]</scope>
    <source>
        <strain evidence="1 2">CBS 600.67</strain>
    </source>
</reference>
<gene>
    <name evidence="1" type="ORF">BDW59DRAFT_149542</name>
</gene>
<protein>
    <recommendedName>
        <fullName evidence="3">F-box domain-containing protein</fullName>
    </recommendedName>
</protein>
<comment type="caution">
    <text evidence="1">The sequence shown here is derived from an EMBL/GenBank/DDBJ whole genome shotgun (WGS) entry which is preliminary data.</text>
</comment>
<organism evidence="1 2">
    <name type="scientific">Aspergillus cavernicola</name>
    <dbReference type="NCBI Taxonomy" id="176166"/>
    <lineage>
        <taxon>Eukaryota</taxon>
        <taxon>Fungi</taxon>
        <taxon>Dikarya</taxon>
        <taxon>Ascomycota</taxon>
        <taxon>Pezizomycotina</taxon>
        <taxon>Eurotiomycetes</taxon>
        <taxon>Eurotiomycetidae</taxon>
        <taxon>Eurotiales</taxon>
        <taxon>Aspergillaceae</taxon>
        <taxon>Aspergillus</taxon>
        <taxon>Aspergillus subgen. Nidulantes</taxon>
    </lineage>
</organism>
<dbReference type="InterPro" id="IPR036047">
    <property type="entry name" value="F-box-like_dom_sf"/>
</dbReference>